<dbReference type="EMBL" id="JBHMDI010000287">
    <property type="protein sequence ID" value="MFB9353041.1"/>
    <property type="molecule type" value="Genomic_DNA"/>
</dbReference>
<gene>
    <name evidence="1" type="ORF">ACFFUA_37580</name>
</gene>
<comment type="caution">
    <text evidence="1">The sequence shown here is derived from an EMBL/GenBank/DDBJ whole genome shotgun (WGS) entry which is preliminary data.</text>
</comment>
<keyword evidence="2" id="KW-1185">Reference proteome</keyword>
<protein>
    <submittedName>
        <fullName evidence="1">Uncharacterized protein</fullName>
    </submittedName>
</protein>
<accession>A0ABV5LMC0</accession>
<dbReference type="RefSeq" id="WP_380957820.1">
    <property type="nucleotide sequence ID" value="NZ_JBHMDI010000287.1"/>
</dbReference>
<evidence type="ECO:0000313" key="1">
    <source>
        <dbReference type="EMBL" id="MFB9353041.1"/>
    </source>
</evidence>
<proteinExistence type="predicted"/>
<organism evidence="1 2">
    <name type="scientific">Streptomyces heliomycini</name>
    <dbReference type="NCBI Taxonomy" id="284032"/>
    <lineage>
        <taxon>Bacteria</taxon>
        <taxon>Bacillati</taxon>
        <taxon>Actinomycetota</taxon>
        <taxon>Actinomycetes</taxon>
        <taxon>Kitasatosporales</taxon>
        <taxon>Streptomycetaceae</taxon>
        <taxon>Streptomyces</taxon>
    </lineage>
</organism>
<sequence length="84" mass="9705">MKKRTTLPEELRFHYARHWHAEVVPAESYDLGEGGYVIEVAARIRGNAFEYEPLRYPVSHAVAFWSDRQAALNFLADNLDNPDD</sequence>
<evidence type="ECO:0000313" key="2">
    <source>
        <dbReference type="Proteomes" id="UP001589753"/>
    </source>
</evidence>
<name>A0ABV5LMC0_9ACTN</name>
<dbReference type="Proteomes" id="UP001589753">
    <property type="component" value="Unassembled WGS sequence"/>
</dbReference>
<reference evidence="1 2" key="1">
    <citation type="submission" date="2024-09" db="EMBL/GenBank/DDBJ databases">
        <authorList>
            <person name="Sun Q."/>
            <person name="Mori K."/>
        </authorList>
    </citation>
    <scope>NUCLEOTIDE SEQUENCE [LARGE SCALE GENOMIC DNA]</scope>
    <source>
        <strain evidence="1 2">JCM 9767</strain>
    </source>
</reference>